<name>A0A0S2K559_9GAMM</name>
<proteinExistence type="predicted"/>
<keyword evidence="4 6" id="KW-1133">Transmembrane helix</keyword>
<dbReference type="GO" id="GO:0045454">
    <property type="term" value="P:cell redox homeostasis"/>
    <property type="evidence" value="ECO:0007669"/>
    <property type="project" value="TreeGrafter"/>
</dbReference>
<feature type="transmembrane region" description="Helical" evidence="6">
    <location>
        <begin position="93"/>
        <end position="113"/>
    </location>
</feature>
<dbReference type="RefSeq" id="WP_058031106.1">
    <property type="nucleotide sequence ID" value="NZ_CP013187.1"/>
</dbReference>
<protein>
    <submittedName>
        <fullName evidence="8">Cytochrome c biogenesis protein</fullName>
    </submittedName>
</protein>
<keyword evidence="2 6" id="KW-0812">Transmembrane</keyword>
<dbReference type="Proteomes" id="UP000061457">
    <property type="component" value="Chromosome I"/>
</dbReference>
<evidence type="ECO:0000313" key="9">
    <source>
        <dbReference type="Proteomes" id="UP000061457"/>
    </source>
</evidence>
<evidence type="ECO:0000256" key="6">
    <source>
        <dbReference type="SAM" id="Phobius"/>
    </source>
</evidence>
<keyword evidence="3" id="KW-0201">Cytochrome c-type biogenesis</keyword>
<organism evidence="8 9">
    <name type="scientific">Pseudoalteromonas phenolica</name>
    <dbReference type="NCBI Taxonomy" id="161398"/>
    <lineage>
        <taxon>Bacteria</taxon>
        <taxon>Pseudomonadati</taxon>
        <taxon>Pseudomonadota</taxon>
        <taxon>Gammaproteobacteria</taxon>
        <taxon>Alteromonadales</taxon>
        <taxon>Pseudoalteromonadaceae</taxon>
        <taxon>Pseudoalteromonas</taxon>
    </lineage>
</organism>
<dbReference type="KEGG" id="pphe:PP2015_2968"/>
<evidence type="ECO:0000259" key="7">
    <source>
        <dbReference type="Pfam" id="PF02683"/>
    </source>
</evidence>
<evidence type="ECO:0000256" key="1">
    <source>
        <dbReference type="ARBA" id="ARBA00004141"/>
    </source>
</evidence>
<evidence type="ECO:0000256" key="2">
    <source>
        <dbReference type="ARBA" id="ARBA00022692"/>
    </source>
</evidence>
<dbReference type="EMBL" id="CP013187">
    <property type="protein sequence ID" value="ALO43451.1"/>
    <property type="molecule type" value="Genomic_DNA"/>
</dbReference>
<dbReference type="GO" id="GO:0015035">
    <property type="term" value="F:protein-disulfide reductase activity"/>
    <property type="evidence" value="ECO:0007669"/>
    <property type="project" value="TreeGrafter"/>
</dbReference>
<evidence type="ECO:0000313" key="8">
    <source>
        <dbReference type="EMBL" id="ALO43451.1"/>
    </source>
</evidence>
<sequence length="227" mass="24692">MEQLLQQLLFSQQHSALLFVLVFFTGVLTSLTPCVYPMIPITVSVVTQQATHAKQRVRLAFIYVLGLALTYSLLGVLAASSGHLFGSVATHPMMLFTAGVFCLLMAASLLDWIKMPQLSVRVSASSRVRSLNVFVTGLLSGLVMAPCTSPVLGMLLMFVASTQSPLLGFSYLFLFALGMSALLLLIGCSTHFLSRLPKSGRWMQAVKYLLAVTMMGVALMFFLQINS</sequence>
<evidence type="ECO:0000256" key="5">
    <source>
        <dbReference type="ARBA" id="ARBA00023136"/>
    </source>
</evidence>
<gene>
    <name evidence="8" type="ORF">PP2015_2968</name>
</gene>
<reference evidence="8 9" key="1">
    <citation type="submission" date="2015-11" db="EMBL/GenBank/DDBJ databases">
        <authorList>
            <person name="Zhang Y."/>
            <person name="Guo Z."/>
        </authorList>
    </citation>
    <scope>NUCLEOTIDE SEQUENCE [LARGE SCALE GENOMIC DNA]</scope>
    <source>
        <strain evidence="8 9">KCTC 12086</strain>
    </source>
</reference>
<dbReference type="OrthoDB" id="675397at2"/>
<comment type="subcellular location">
    <subcellularLocation>
        <location evidence="1">Membrane</location>
        <topology evidence="1">Multi-pass membrane protein</topology>
    </subcellularLocation>
</comment>
<dbReference type="PATRIC" id="fig|161398.10.peg.3026"/>
<feature type="transmembrane region" description="Helical" evidence="6">
    <location>
        <begin position="205"/>
        <end position="225"/>
    </location>
</feature>
<dbReference type="Pfam" id="PF02683">
    <property type="entry name" value="DsbD_TM"/>
    <property type="match status" value="1"/>
</dbReference>
<dbReference type="AlphaFoldDB" id="A0A0S2K559"/>
<feature type="transmembrane region" description="Helical" evidence="6">
    <location>
        <begin position="16"/>
        <end position="39"/>
    </location>
</feature>
<keyword evidence="5 6" id="KW-0472">Membrane</keyword>
<dbReference type="GO" id="GO:0017004">
    <property type="term" value="P:cytochrome complex assembly"/>
    <property type="evidence" value="ECO:0007669"/>
    <property type="project" value="UniProtKB-KW"/>
</dbReference>
<evidence type="ECO:0000256" key="4">
    <source>
        <dbReference type="ARBA" id="ARBA00022989"/>
    </source>
</evidence>
<keyword evidence="9" id="KW-1185">Reference proteome</keyword>
<feature type="transmembrane region" description="Helical" evidence="6">
    <location>
        <begin position="60"/>
        <end position="81"/>
    </location>
</feature>
<evidence type="ECO:0000256" key="3">
    <source>
        <dbReference type="ARBA" id="ARBA00022748"/>
    </source>
</evidence>
<dbReference type="STRING" id="161398.PP2015_2968"/>
<feature type="transmembrane region" description="Helical" evidence="6">
    <location>
        <begin position="133"/>
        <end position="159"/>
    </location>
</feature>
<feature type="domain" description="Cytochrome C biogenesis protein transmembrane" evidence="7">
    <location>
        <begin position="18"/>
        <end position="222"/>
    </location>
</feature>
<dbReference type="InterPro" id="IPR003834">
    <property type="entry name" value="Cyt_c_assmbl_TM_dom"/>
</dbReference>
<feature type="transmembrane region" description="Helical" evidence="6">
    <location>
        <begin position="171"/>
        <end position="193"/>
    </location>
</feature>
<dbReference type="PANTHER" id="PTHR32234">
    <property type="entry name" value="THIOL:DISULFIDE INTERCHANGE PROTEIN DSBD"/>
    <property type="match status" value="1"/>
</dbReference>
<dbReference type="PANTHER" id="PTHR32234:SF0">
    <property type="entry name" value="THIOL:DISULFIDE INTERCHANGE PROTEIN DSBD"/>
    <property type="match status" value="1"/>
</dbReference>
<dbReference type="GO" id="GO:0016020">
    <property type="term" value="C:membrane"/>
    <property type="evidence" value="ECO:0007669"/>
    <property type="project" value="UniProtKB-SubCell"/>
</dbReference>
<accession>A0A0S2K559</accession>